<dbReference type="EMBL" id="GBRH01267020">
    <property type="protein sequence ID" value="JAD30875.1"/>
    <property type="molecule type" value="Transcribed_RNA"/>
</dbReference>
<accession>A0A0A8Z299</accession>
<sequence>MESIQVYRTSSISSITQQLKEESTTSCLSSWLVRMFPST</sequence>
<dbReference type="AlphaFoldDB" id="A0A0A8Z299"/>
<organism evidence="1">
    <name type="scientific">Arundo donax</name>
    <name type="common">Giant reed</name>
    <name type="synonym">Donax arundinaceus</name>
    <dbReference type="NCBI Taxonomy" id="35708"/>
    <lineage>
        <taxon>Eukaryota</taxon>
        <taxon>Viridiplantae</taxon>
        <taxon>Streptophyta</taxon>
        <taxon>Embryophyta</taxon>
        <taxon>Tracheophyta</taxon>
        <taxon>Spermatophyta</taxon>
        <taxon>Magnoliopsida</taxon>
        <taxon>Liliopsida</taxon>
        <taxon>Poales</taxon>
        <taxon>Poaceae</taxon>
        <taxon>PACMAD clade</taxon>
        <taxon>Arundinoideae</taxon>
        <taxon>Arundineae</taxon>
        <taxon>Arundo</taxon>
    </lineage>
</organism>
<proteinExistence type="predicted"/>
<protein>
    <submittedName>
        <fullName evidence="1">Uncharacterized protein</fullName>
    </submittedName>
</protein>
<reference evidence="1" key="2">
    <citation type="journal article" date="2015" name="Data Brief">
        <title>Shoot transcriptome of the giant reed, Arundo donax.</title>
        <authorList>
            <person name="Barrero R.A."/>
            <person name="Guerrero F.D."/>
            <person name="Moolhuijzen P."/>
            <person name="Goolsby J.A."/>
            <person name="Tidwell J."/>
            <person name="Bellgard S.E."/>
            <person name="Bellgard M.I."/>
        </authorList>
    </citation>
    <scope>NUCLEOTIDE SEQUENCE</scope>
    <source>
        <tissue evidence="1">Shoot tissue taken approximately 20 cm above the soil surface</tissue>
    </source>
</reference>
<reference evidence="1" key="1">
    <citation type="submission" date="2014-09" db="EMBL/GenBank/DDBJ databases">
        <authorList>
            <person name="Magalhaes I.L.F."/>
            <person name="Oliveira U."/>
            <person name="Santos F.R."/>
            <person name="Vidigal T.H.D.A."/>
            <person name="Brescovit A.D."/>
            <person name="Santos A.J."/>
        </authorList>
    </citation>
    <scope>NUCLEOTIDE SEQUENCE</scope>
    <source>
        <tissue evidence="1">Shoot tissue taken approximately 20 cm above the soil surface</tissue>
    </source>
</reference>
<name>A0A0A8Z299_ARUDO</name>
<evidence type="ECO:0000313" key="1">
    <source>
        <dbReference type="EMBL" id="JAD30875.1"/>
    </source>
</evidence>